<proteinExistence type="inferred from homology"/>
<dbReference type="PANTHER" id="PTHR38102">
    <property type="entry name" value="PERIPLASMIC CHAPERONE SPY"/>
    <property type="match status" value="1"/>
</dbReference>
<dbReference type="EMBL" id="BLXZ01000001">
    <property type="protein sequence ID" value="GFO67177.1"/>
    <property type="molecule type" value="Genomic_DNA"/>
</dbReference>
<reference evidence="7" key="1">
    <citation type="submission" date="2020-06" db="EMBL/GenBank/DDBJ databases">
        <title>Draft genomic sequecing of Geomonas sp. Red745.</title>
        <authorList>
            <person name="Itoh H."/>
            <person name="Xu Z.X."/>
            <person name="Ushijima N."/>
            <person name="Masuda Y."/>
            <person name="Shiratori Y."/>
            <person name="Senoo K."/>
        </authorList>
    </citation>
    <scope>NUCLEOTIDE SEQUENCE [LARGE SCALE GENOMIC DNA]</scope>
    <source>
        <strain evidence="7">Red745</strain>
    </source>
</reference>
<dbReference type="Proteomes" id="UP000587586">
    <property type="component" value="Unassembled WGS sequence"/>
</dbReference>
<dbReference type="GO" id="GO:0051082">
    <property type="term" value="F:unfolded protein binding"/>
    <property type="evidence" value="ECO:0007669"/>
    <property type="project" value="TreeGrafter"/>
</dbReference>
<dbReference type="Gene3D" id="1.20.120.1490">
    <property type="match status" value="1"/>
</dbReference>
<dbReference type="PANTHER" id="PTHR38102:SF1">
    <property type="entry name" value="PERIPLASMIC CHAPERONE SPY"/>
    <property type="match status" value="1"/>
</dbReference>
<dbReference type="GO" id="GO:0030288">
    <property type="term" value="C:outer membrane-bounded periplasmic space"/>
    <property type="evidence" value="ECO:0007669"/>
    <property type="project" value="TreeGrafter"/>
</dbReference>
<keyword evidence="4" id="KW-0574">Periplasm</keyword>
<dbReference type="RefSeq" id="WP_183359694.1">
    <property type="nucleotide sequence ID" value="NZ_BLXZ01000001.1"/>
</dbReference>
<evidence type="ECO:0000256" key="5">
    <source>
        <dbReference type="SAM" id="SignalP"/>
    </source>
</evidence>
<protein>
    <submittedName>
        <fullName evidence="6">Periplasmic protein CpxP</fullName>
    </submittedName>
</protein>
<comment type="caution">
    <text evidence="6">The sequence shown here is derived from an EMBL/GenBank/DDBJ whole genome shotgun (WGS) entry which is preliminary data.</text>
</comment>
<evidence type="ECO:0000313" key="6">
    <source>
        <dbReference type="EMBL" id="GFO67177.1"/>
    </source>
</evidence>
<keyword evidence="3 5" id="KW-0732">Signal</keyword>
<evidence type="ECO:0000256" key="3">
    <source>
        <dbReference type="ARBA" id="ARBA00022729"/>
    </source>
</evidence>
<feature type="signal peptide" evidence="5">
    <location>
        <begin position="1"/>
        <end position="26"/>
    </location>
</feature>
<keyword evidence="7" id="KW-1185">Reference proteome</keyword>
<sequence length="168" mass="17939">MKGSLRALVVAAGLASVTALGNVALAEQTGAAPGAAGEYGHGCPKGKEARHGKHFLKRLADKLGMSPAQRTQAKEVLDASRSQAKPLMASLKQERHQLRDLIHSGTADEAAVRAQSAKVAALQSDLAVQRAQTVRKLMALLTPEQQVKLKELKAKWGAKHRDHGMEQE</sequence>
<dbReference type="CDD" id="cd09916">
    <property type="entry name" value="CpxP_like"/>
    <property type="match status" value="1"/>
</dbReference>
<feature type="chain" id="PRO_5027585843" evidence="5">
    <location>
        <begin position="27"/>
        <end position="168"/>
    </location>
</feature>
<evidence type="ECO:0000256" key="1">
    <source>
        <dbReference type="ARBA" id="ARBA00004418"/>
    </source>
</evidence>
<dbReference type="PIRSF" id="PIRSF034445">
    <property type="entry name" value="CpxP_Spy"/>
    <property type="match status" value="1"/>
</dbReference>
<comment type="similarity">
    <text evidence="2">Belongs to the CpxP/Spy family.</text>
</comment>
<accession>A0A6V8N5S7</accession>
<name>A0A6V8N5S7_9BACT</name>
<evidence type="ECO:0000313" key="7">
    <source>
        <dbReference type="Proteomes" id="UP000587586"/>
    </source>
</evidence>
<dbReference type="InterPro" id="IPR012899">
    <property type="entry name" value="LTXXQ"/>
</dbReference>
<comment type="subcellular location">
    <subcellularLocation>
        <location evidence="1">Periplasm</location>
    </subcellularLocation>
</comment>
<dbReference type="InterPro" id="IPR025961">
    <property type="entry name" value="Metal_resist"/>
</dbReference>
<evidence type="ECO:0000256" key="4">
    <source>
        <dbReference type="ARBA" id="ARBA00022764"/>
    </source>
</evidence>
<evidence type="ECO:0000256" key="2">
    <source>
        <dbReference type="ARBA" id="ARBA00008441"/>
    </source>
</evidence>
<organism evidence="6 7">
    <name type="scientific">Geomonas limicola</name>
    <dbReference type="NCBI Taxonomy" id="2740186"/>
    <lineage>
        <taxon>Bacteria</taxon>
        <taxon>Pseudomonadati</taxon>
        <taxon>Thermodesulfobacteriota</taxon>
        <taxon>Desulfuromonadia</taxon>
        <taxon>Geobacterales</taxon>
        <taxon>Geobacteraceae</taxon>
        <taxon>Geomonas</taxon>
    </lineage>
</organism>
<gene>
    <name evidence="6" type="primary">cpxP</name>
    <name evidence="6" type="ORF">GMLC_07560</name>
</gene>
<dbReference type="InterPro" id="IPR052211">
    <property type="entry name" value="Cpx_auxiliary_protein"/>
</dbReference>
<dbReference type="Pfam" id="PF13801">
    <property type="entry name" value="Metal_resist"/>
    <property type="match status" value="1"/>
</dbReference>
<dbReference type="AlphaFoldDB" id="A0A6V8N5S7"/>